<dbReference type="AlphaFoldDB" id="A0A371RGZ4"/>
<protein>
    <recommendedName>
        <fullName evidence="3">Flagellar biosynthesis protein FlgB</fullName>
    </recommendedName>
</protein>
<proteinExistence type="predicted"/>
<organism evidence="1 2">
    <name type="scientific">Parvularcula marina</name>
    <dbReference type="NCBI Taxonomy" id="2292771"/>
    <lineage>
        <taxon>Bacteria</taxon>
        <taxon>Pseudomonadati</taxon>
        <taxon>Pseudomonadota</taxon>
        <taxon>Alphaproteobacteria</taxon>
        <taxon>Parvularculales</taxon>
        <taxon>Parvularculaceae</taxon>
        <taxon>Parvularcula</taxon>
    </lineage>
</organism>
<sequence length="110" mass="11905">MIGSNNGILDLAKAMAEHAAFRQATVTENLAQANTPGYRAKEVAEFSEIFDGGDVLTTRVDQDAAIKPNGNSVSLEAQIVELAEARGQHDMALGLWERVLSMYTEALGRR</sequence>
<keyword evidence="2" id="KW-1185">Reference proteome</keyword>
<evidence type="ECO:0008006" key="3">
    <source>
        <dbReference type="Google" id="ProtNLM"/>
    </source>
</evidence>
<accession>A0A371RGZ4</accession>
<dbReference type="RefSeq" id="WP_116391356.1">
    <property type="nucleotide sequence ID" value="NZ_CAXQPM010000009.1"/>
</dbReference>
<dbReference type="InParanoid" id="A0A371RGZ4"/>
<reference evidence="1 2" key="1">
    <citation type="submission" date="2018-08" db="EMBL/GenBank/DDBJ databases">
        <title>Parvularcula sp. SM1705, isolated from surface water of the South Sea China.</title>
        <authorList>
            <person name="Sun L."/>
        </authorList>
    </citation>
    <scope>NUCLEOTIDE SEQUENCE [LARGE SCALE GENOMIC DNA]</scope>
    <source>
        <strain evidence="1 2">SM1705</strain>
    </source>
</reference>
<dbReference type="OrthoDB" id="9788334at2"/>
<evidence type="ECO:0000313" key="2">
    <source>
        <dbReference type="Proteomes" id="UP000264589"/>
    </source>
</evidence>
<dbReference type="EMBL" id="QUQO01000001">
    <property type="protein sequence ID" value="RFB04723.1"/>
    <property type="molecule type" value="Genomic_DNA"/>
</dbReference>
<comment type="caution">
    <text evidence="1">The sequence shown here is derived from an EMBL/GenBank/DDBJ whole genome shotgun (WGS) entry which is preliminary data.</text>
</comment>
<gene>
    <name evidence="1" type="ORF">DX908_05180</name>
</gene>
<dbReference type="Proteomes" id="UP000264589">
    <property type="component" value="Unassembled WGS sequence"/>
</dbReference>
<name>A0A371RGZ4_9PROT</name>
<evidence type="ECO:0000313" key="1">
    <source>
        <dbReference type="EMBL" id="RFB04723.1"/>
    </source>
</evidence>